<accession>A0AAN6T7P0</accession>
<feature type="region of interest" description="Disordered" evidence="1">
    <location>
        <begin position="167"/>
        <end position="213"/>
    </location>
</feature>
<reference evidence="2" key="1">
    <citation type="journal article" date="2023" name="Mol. Phylogenet. Evol.">
        <title>Genome-scale phylogeny and comparative genomics of the fungal order Sordariales.</title>
        <authorList>
            <person name="Hensen N."/>
            <person name="Bonometti L."/>
            <person name="Westerberg I."/>
            <person name="Brannstrom I.O."/>
            <person name="Guillou S."/>
            <person name="Cros-Aarteil S."/>
            <person name="Calhoun S."/>
            <person name="Haridas S."/>
            <person name="Kuo A."/>
            <person name="Mondo S."/>
            <person name="Pangilinan J."/>
            <person name="Riley R."/>
            <person name="LaButti K."/>
            <person name="Andreopoulos B."/>
            <person name="Lipzen A."/>
            <person name="Chen C."/>
            <person name="Yan M."/>
            <person name="Daum C."/>
            <person name="Ng V."/>
            <person name="Clum A."/>
            <person name="Steindorff A."/>
            <person name="Ohm R.A."/>
            <person name="Martin F."/>
            <person name="Silar P."/>
            <person name="Natvig D.O."/>
            <person name="Lalanne C."/>
            <person name="Gautier V."/>
            <person name="Ament-Velasquez S.L."/>
            <person name="Kruys A."/>
            <person name="Hutchinson M.I."/>
            <person name="Powell A.J."/>
            <person name="Barry K."/>
            <person name="Miller A.N."/>
            <person name="Grigoriev I.V."/>
            <person name="Debuchy R."/>
            <person name="Gladieux P."/>
            <person name="Hiltunen Thoren M."/>
            <person name="Johannesson H."/>
        </authorList>
    </citation>
    <scope>NUCLEOTIDE SEQUENCE</scope>
    <source>
        <strain evidence="2">CBS 508.74</strain>
    </source>
</reference>
<name>A0AAN6T7P0_9PEZI</name>
<feature type="compositionally biased region" description="Basic residues" evidence="1">
    <location>
        <begin position="44"/>
        <end position="56"/>
    </location>
</feature>
<evidence type="ECO:0000256" key="1">
    <source>
        <dbReference type="SAM" id="MobiDB-lite"/>
    </source>
</evidence>
<proteinExistence type="predicted"/>
<evidence type="ECO:0000313" key="3">
    <source>
        <dbReference type="Proteomes" id="UP001302812"/>
    </source>
</evidence>
<dbReference type="EMBL" id="MU853382">
    <property type="protein sequence ID" value="KAK4107099.1"/>
    <property type="molecule type" value="Genomic_DNA"/>
</dbReference>
<sequence>MGGMPKQLYSHQQPHPTHPSWNRERRSHTRIPHAGGQANEGHQGRGRKWNWFKNRRAKEMRMRKNAEFEAQQGRERAASESKSSKGVSSGTFGEDDEEVRAESDSPVSSTSESAEHEAAKSSETPETDADCFVQVQREASPSISIGPSGPRSPFAMDLTKEALLQSPQGAQAPRMPSMNSATGSLSQDGGHGLGENSLGANSPEEEQCYPYGSLGSVGGLKEAPEMTNLTHGAQLPPKQICFINYQGQLPFDLRRIQQRRHTQAAHVCLGYDERKRKRNDNGSGGLVVPRVQCGTPAITNIGSSDTTSPSTVAEDRLFRDPGSTPASGLSNWGGNTGFIALTEDQLQVDWPFDLDRGAHTMPPLHGLPKVTADITVHHPVDGSSNFATPGMECEEDLEGFALGIGMLYGY</sequence>
<keyword evidence="3" id="KW-1185">Reference proteome</keyword>
<dbReference type="Proteomes" id="UP001302812">
    <property type="component" value="Unassembled WGS sequence"/>
</dbReference>
<feature type="region of interest" description="Disordered" evidence="1">
    <location>
        <begin position="1"/>
        <end position="128"/>
    </location>
</feature>
<dbReference type="GeneID" id="89942431"/>
<reference evidence="2" key="2">
    <citation type="submission" date="2023-05" db="EMBL/GenBank/DDBJ databases">
        <authorList>
            <consortium name="Lawrence Berkeley National Laboratory"/>
            <person name="Steindorff A."/>
            <person name="Hensen N."/>
            <person name="Bonometti L."/>
            <person name="Westerberg I."/>
            <person name="Brannstrom I.O."/>
            <person name="Guillou S."/>
            <person name="Cros-Aarteil S."/>
            <person name="Calhoun S."/>
            <person name="Haridas S."/>
            <person name="Kuo A."/>
            <person name="Mondo S."/>
            <person name="Pangilinan J."/>
            <person name="Riley R."/>
            <person name="Labutti K."/>
            <person name="Andreopoulos B."/>
            <person name="Lipzen A."/>
            <person name="Chen C."/>
            <person name="Yanf M."/>
            <person name="Daum C."/>
            <person name="Ng V."/>
            <person name="Clum A."/>
            <person name="Ohm R."/>
            <person name="Martin F."/>
            <person name="Silar P."/>
            <person name="Natvig D."/>
            <person name="Lalanne C."/>
            <person name="Gautier V."/>
            <person name="Ament-Velasquez S.L."/>
            <person name="Kruys A."/>
            <person name="Hutchinson M.I."/>
            <person name="Powell A.J."/>
            <person name="Barry K."/>
            <person name="Miller A.N."/>
            <person name="Grigoriev I.V."/>
            <person name="Debuchy R."/>
            <person name="Gladieux P."/>
            <person name="Thoren M.H."/>
            <person name="Johannesson H."/>
        </authorList>
    </citation>
    <scope>NUCLEOTIDE SEQUENCE</scope>
    <source>
        <strain evidence="2">CBS 508.74</strain>
    </source>
</reference>
<evidence type="ECO:0000313" key="2">
    <source>
        <dbReference type="EMBL" id="KAK4107099.1"/>
    </source>
</evidence>
<comment type="caution">
    <text evidence="2">The sequence shown here is derived from an EMBL/GenBank/DDBJ whole genome shotgun (WGS) entry which is preliminary data.</text>
</comment>
<gene>
    <name evidence="2" type="ORF">N656DRAFT_802965</name>
</gene>
<organism evidence="2 3">
    <name type="scientific">Canariomyces notabilis</name>
    <dbReference type="NCBI Taxonomy" id="2074819"/>
    <lineage>
        <taxon>Eukaryota</taxon>
        <taxon>Fungi</taxon>
        <taxon>Dikarya</taxon>
        <taxon>Ascomycota</taxon>
        <taxon>Pezizomycotina</taxon>
        <taxon>Sordariomycetes</taxon>
        <taxon>Sordariomycetidae</taxon>
        <taxon>Sordariales</taxon>
        <taxon>Chaetomiaceae</taxon>
        <taxon>Canariomyces</taxon>
    </lineage>
</organism>
<feature type="compositionally biased region" description="Basic and acidic residues" evidence="1">
    <location>
        <begin position="57"/>
        <end position="83"/>
    </location>
</feature>
<dbReference type="AlphaFoldDB" id="A0AAN6T7P0"/>
<protein>
    <submittedName>
        <fullName evidence="2">Uncharacterized protein</fullName>
    </submittedName>
</protein>
<feature type="compositionally biased region" description="Polar residues" evidence="1">
    <location>
        <begin position="177"/>
        <end position="187"/>
    </location>
</feature>
<dbReference type="RefSeq" id="XP_064664669.1">
    <property type="nucleotide sequence ID" value="XM_064818306.1"/>
</dbReference>